<dbReference type="InterPro" id="IPR058548">
    <property type="entry name" value="MlaB-like_STAS"/>
</dbReference>
<dbReference type="Pfam" id="PF13466">
    <property type="entry name" value="STAS_2"/>
    <property type="match status" value="1"/>
</dbReference>
<evidence type="ECO:0000313" key="3">
    <source>
        <dbReference type="Proteomes" id="UP000722989"/>
    </source>
</evidence>
<proteinExistence type="predicted"/>
<dbReference type="PANTHER" id="PTHR33495">
    <property type="entry name" value="ANTI-SIGMA FACTOR ANTAGONIST TM_1081-RELATED-RELATED"/>
    <property type="match status" value="1"/>
</dbReference>
<name>A0ABX0Y1H1_9ACTN</name>
<dbReference type="RefSeq" id="WP_167927096.1">
    <property type="nucleotide sequence ID" value="NZ_JAATVY010000016.1"/>
</dbReference>
<accession>A0ABX0Y1H1</accession>
<feature type="domain" description="STAS" evidence="1">
    <location>
        <begin position="3"/>
        <end position="95"/>
    </location>
</feature>
<gene>
    <name evidence="2" type="ORF">HC031_21105</name>
</gene>
<sequence>MQLAHAVERHEDEVTVVFAGEAVLGTAREFRDALFDAVAERPVRVVVDLRGLIFIDSTCVGALVAARQAAINQGRRLVVTHPRGQVLKVLRTAGVLGSLTGDRPADGGPAADWLTA</sequence>
<dbReference type="PROSITE" id="PS50801">
    <property type="entry name" value="STAS"/>
    <property type="match status" value="1"/>
</dbReference>
<dbReference type="InterPro" id="IPR036513">
    <property type="entry name" value="STAS_dom_sf"/>
</dbReference>
<protein>
    <submittedName>
        <fullName evidence="2">STAS domain-containing protein</fullName>
    </submittedName>
</protein>
<reference evidence="2 3" key="1">
    <citation type="submission" date="2020-03" db="EMBL/GenBank/DDBJ databases">
        <title>WGS of the type strain of Planosporangium spp.</title>
        <authorList>
            <person name="Thawai C."/>
        </authorList>
    </citation>
    <scope>NUCLEOTIDE SEQUENCE [LARGE SCALE GENOMIC DNA]</scope>
    <source>
        <strain evidence="2 3">TBRC 5610</strain>
    </source>
</reference>
<organism evidence="2 3">
    <name type="scientific">Planosporangium thailandense</name>
    <dbReference type="NCBI Taxonomy" id="765197"/>
    <lineage>
        <taxon>Bacteria</taxon>
        <taxon>Bacillati</taxon>
        <taxon>Actinomycetota</taxon>
        <taxon>Actinomycetes</taxon>
        <taxon>Micromonosporales</taxon>
        <taxon>Micromonosporaceae</taxon>
        <taxon>Planosporangium</taxon>
    </lineage>
</organism>
<dbReference type="Gene3D" id="3.30.750.24">
    <property type="entry name" value="STAS domain"/>
    <property type="match status" value="1"/>
</dbReference>
<dbReference type="CDD" id="cd07043">
    <property type="entry name" value="STAS_anti-anti-sigma_factors"/>
    <property type="match status" value="1"/>
</dbReference>
<dbReference type="InterPro" id="IPR002645">
    <property type="entry name" value="STAS_dom"/>
</dbReference>
<comment type="caution">
    <text evidence="2">The sequence shown here is derived from an EMBL/GenBank/DDBJ whole genome shotgun (WGS) entry which is preliminary data.</text>
</comment>
<dbReference type="SUPFAM" id="SSF52091">
    <property type="entry name" value="SpoIIaa-like"/>
    <property type="match status" value="1"/>
</dbReference>
<evidence type="ECO:0000313" key="2">
    <source>
        <dbReference type="EMBL" id="NJC72197.1"/>
    </source>
</evidence>
<dbReference type="PANTHER" id="PTHR33495:SF2">
    <property type="entry name" value="ANTI-SIGMA FACTOR ANTAGONIST TM_1081-RELATED"/>
    <property type="match status" value="1"/>
</dbReference>
<keyword evidence="3" id="KW-1185">Reference proteome</keyword>
<dbReference type="Proteomes" id="UP000722989">
    <property type="component" value="Unassembled WGS sequence"/>
</dbReference>
<dbReference type="EMBL" id="JAATVY010000016">
    <property type="protein sequence ID" value="NJC72197.1"/>
    <property type="molecule type" value="Genomic_DNA"/>
</dbReference>
<evidence type="ECO:0000259" key="1">
    <source>
        <dbReference type="PROSITE" id="PS50801"/>
    </source>
</evidence>